<organism evidence="2 3">
    <name type="scientific">Salinibacter ruber</name>
    <dbReference type="NCBI Taxonomy" id="146919"/>
    <lineage>
        <taxon>Bacteria</taxon>
        <taxon>Pseudomonadati</taxon>
        <taxon>Rhodothermota</taxon>
        <taxon>Rhodothermia</taxon>
        <taxon>Rhodothermales</taxon>
        <taxon>Salinibacteraceae</taxon>
        <taxon>Salinibacter</taxon>
    </lineage>
</organism>
<comment type="caution">
    <text evidence="2">The sequence shown here is derived from an EMBL/GenBank/DDBJ whole genome shotgun (WGS) entry which is preliminary data.</text>
</comment>
<protein>
    <submittedName>
        <fullName evidence="2">Aspartyl protease</fullName>
    </submittedName>
</protein>
<gene>
    <name evidence="2" type="ORF">GGP61_003783</name>
</gene>
<evidence type="ECO:0000313" key="2">
    <source>
        <dbReference type="EMBL" id="MCS3712145.1"/>
    </source>
</evidence>
<dbReference type="GO" id="GO:0006508">
    <property type="term" value="P:proteolysis"/>
    <property type="evidence" value="ECO:0007669"/>
    <property type="project" value="UniProtKB-KW"/>
</dbReference>
<feature type="compositionally biased region" description="Basic and acidic residues" evidence="1">
    <location>
        <begin position="65"/>
        <end position="78"/>
    </location>
</feature>
<evidence type="ECO:0000313" key="3">
    <source>
        <dbReference type="Proteomes" id="UP001155057"/>
    </source>
</evidence>
<evidence type="ECO:0000256" key="1">
    <source>
        <dbReference type="SAM" id="MobiDB-lite"/>
    </source>
</evidence>
<dbReference type="Proteomes" id="UP001155057">
    <property type="component" value="Unassembled WGS sequence"/>
</dbReference>
<name>A0A9X2QBW2_9BACT</name>
<accession>A0A9X2QBW2</accession>
<dbReference type="EMBL" id="JANUAE010000029">
    <property type="protein sequence ID" value="MCS3712145.1"/>
    <property type="molecule type" value="Genomic_DNA"/>
</dbReference>
<reference evidence="2" key="1">
    <citation type="submission" date="2022-08" db="EMBL/GenBank/DDBJ databases">
        <title>Genomic Encyclopedia of Type Strains, Phase V (KMG-V): Genome sequencing to study the core and pangenomes of soil and plant-associated prokaryotes.</title>
        <authorList>
            <person name="Whitman W."/>
        </authorList>
    </citation>
    <scope>NUCLEOTIDE SEQUENCE</scope>
    <source>
        <strain evidence="2">SP3049</strain>
    </source>
</reference>
<sequence length="78" mass="8325">MTIGHITADGHARIQIVVEDSNEGTHDVEALLDTGFNGALALPAQPVDYSVASAPSGAHCGTWPEETRPSDGRSRQWR</sequence>
<keyword evidence="2" id="KW-0378">Hydrolase</keyword>
<dbReference type="AlphaFoldDB" id="A0A9X2QBW2"/>
<feature type="region of interest" description="Disordered" evidence="1">
    <location>
        <begin position="53"/>
        <end position="78"/>
    </location>
</feature>
<proteinExistence type="predicted"/>
<dbReference type="GO" id="GO:0008233">
    <property type="term" value="F:peptidase activity"/>
    <property type="evidence" value="ECO:0007669"/>
    <property type="project" value="UniProtKB-KW"/>
</dbReference>
<keyword evidence="2" id="KW-0645">Protease</keyword>